<organism evidence="2 3">
    <name type="scientific">Brassica cretica</name>
    <name type="common">Mustard</name>
    <dbReference type="NCBI Taxonomy" id="69181"/>
    <lineage>
        <taxon>Eukaryota</taxon>
        <taxon>Viridiplantae</taxon>
        <taxon>Streptophyta</taxon>
        <taxon>Embryophyta</taxon>
        <taxon>Tracheophyta</taxon>
        <taxon>Spermatophyta</taxon>
        <taxon>Magnoliopsida</taxon>
        <taxon>eudicotyledons</taxon>
        <taxon>Gunneridae</taxon>
        <taxon>Pentapetalae</taxon>
        <taxon>rosids</taxon>
        <taxon>malvids</taxon>
        <taxon>Brassicales</taxon>
        <taxon>Brassicaceae</taxon>
        <taxon>Brassiceae</taxon>
        <taxon>Brassica</taxon>
    </lineage>
</organism>
<accession>A0ABQ7D0W7</accession>
<protein>
    <submittedName>
        <fullName evidence="2">Uncharacterized protein</fullName>
    </submittedName>
</protein>
<proteinExistence type="predicted"/>
<reference evidence="2 3" key="1">
    <citation type="journal article" date="2020" name="BMC Genomics">
        <title>Intraspecific diversification of the crop wild relative Brassica cretica Lam. using demographic model selection.</title>
        <authorList>
            <person name="Kioukis A."/>
            <person name="Michalopoulou V.A."/>
            <person name="Briers L."/>
            <person name="Pirintsos S."/>
            <person name="Studholme D.J."/>
            <person name="Pavlidis P."/>
            <person name="Sarris P.F."/>
        </authorList>
    </citation>
    <scope>NUCLEOTIDE SEQUENCE [LARGE SCALE GENOMIC DNA]</scope>
    <source>
        <strain evidence="3">cv. PFS-1207/04</strain>
    </source>
</reference>
<dbReference type="EMBL" id="QGKV02000759">
    <property type="protein sequence ID" value="KAF3565053.1"/>
    <property type="molecule type" value="Genomic_DNA"/>
</dbReference>
<evidence type="ECO:0000313" key="2">
    <source>
        <dbReference type="EMBL" id="KAF3565053.1"/>
    </source>
</evidence>
<dbReference type="Proteomes" id="UP000266723">
    <property type="component" value="Unassembled WGS sequence"/>
</dbReference>
<evidence type="ECO:0000313" key="3">
    <source>
        <dbReference type="Proteomes" id="UP000266723"/>
    </source>
</evidence>
<gene>
    <name evidence="2" type="ORF">DY000_02011144</name>
</gene>
<evidence type="ECO:0000256" key="1">
    <source>
        <dbReference type="SAM" id="MobiDB-lite"/>
    </source>
</evidence>
<comment type="caution">
    <text evidence="2">The sequence shown here is derived from an EMBL/GenBank/DDBJ whole genome shotgun (WGS) entry which is preliminary data.</text>
</comment>
<feature type="region of interest" description="Disordered" evidence="1">
    <location>
        <begin position="1"/>
        <end position="20"/>
    </location>
</feature>
<name>A0ABQ7D0W7_BRACR</name>
<sequence length="189" mass="19995">MINPNMTRPKDRDPIAIRHRPPPVMRRRASHHRVPRRLAVVYMDAVDDDVRHVLDRDARAVGDVHVGAAAVDGLEAVHDELFSQCYDHVALEDDPERLVLDHGVAEGPRGRVHRVVVARVGDDVVAAVAAADRVAAESDRAVGEVLAAEFPSAIAAPAVVDGVAGGAGEVAESSPLCAVTGAPETSKPV</sequence>
<keyword evidence="3" id="KW-1185">Reference proteome</keyword>